<evidence type="ECO:0000313" key="2">
    <source>
        <dbReference type="Proteomes" id="UP000789920"/>
    </source>
</evidence>
<dbReference type="EMBL" id="CAJVQC010010755">
    <property type="protein sequence ID" value="CAG8620279.1"/>
    <property type="molecule type" value="Genomic_DNA"/>
</dbReference>
<name>A0ACA9N076_9GLOM</name>
<comment type="caution">
    <text evidence="1">The sequence shown here is derived from an EMBL/GenBank/DDBJ whole genome shotgun (WGS) entry which is preliminary data.</text>
</comment>
<keyword evidence="2" id="KW-1185">Reference proteome</keyword>
<evidence type="ECO:0000313" key="1">
    <source>
        <dbReference type="EMBL" id="CAG8620279.1"/>
    </source>
</evidence>
<proteinExistence type="predicted"/>
<protein>
    <submittedName>
        <fullName evidence="1">2438_t:CDS:1</fullName>
    </submittedName>
</protein>
<accession>A0ACA9N076</accession>
<dbReference type="Proteomes" id="UP000789920">
    <property type="component" value="Unassembled WGS sequence"/>
</dbReference>
<gene>
    <name evidence="1" type="ORF">RPERSI_LOCUS6688</name>
</gene>
<organism evidence="1 2">
    <name type="scientific">Racocetra persica</name>
    <dbReference type="NCBI Taxonomy" id="160502"/>
    <lineage>
        <taxon>Eukaryota</taxon>
        <taxon>Fungi</taxon>
        <taxon>Fungi incertae sedis</taxon>
        <taxon>Mucoromycota</taxon>
        <taxon>Glomeromycotina</taxon>
        <taxon>Glomeromycetes</taxon>
        <taxon>Diversisporales</taxon>
        <taxon>Gigasporaceae</taxon>
        <taxon>Racocetra</taxon>
    </lineage>
</organism>
<feature type="non-terminal residue" evidence="1">
    <location>
        <position position="604"/>
    </location>
</feature>
<reference evidence="1" key="1">
    <citation type="submission" date="2021-06" db="EMBL/GenBank/DDBJ databases">
        <authorList>
            <person name="Kallberg Y."/>
            <person name="Tangrot J."/>
            <person name="Rosling A."/>
        </authorList>
    </citation>
    <scope>NUCLEOTIDE SEQUENCE</scope>
    <source>
        <strain evidence="1">MA461A</strain>
    </source>
</reference>
<sequence>MQESIEKRKNENEISNLVNISQEKPTKKLSRHARYNKKRRLGKEQISTLPMDHNLPIAPTIALTINDITFDPNRWKSIPLGPSDRIASKGVKSREKVFAEELLIETLVREAVLVNRVELSEILPNFLALINNEIIKVNYVTQVKSKTKNLNEQLWLSLGQWLGMEEPLTRSDIRQHLQYKWKKLKHAIEIRNYIELQNSSNIITSCISRKEKTQMIISARGNLRSLKGLVQFQYIVKPEYVTDMDGRTLIHLALLNNPKAVIQATDAVNYYYFHTLNNPSHHSDEFWKNFIEHFGAYTRNNLLLFTSSNTASSHNVAHQECVDILLRKLGPLSTSVNEFVQEFYGNLYEKLEKLVWGPFAPRLFGIFPMIAINYNTTSDYHWDEHDEPNSLCCLVALGEFEGGELCFPQLQIIVPLQPEQVVAFSSRLLLHGLNSRTTFFKPKKKQITIPPSSTDCRRGYISLISVTSEQISKKYDRIENYLYHTLEVYEKGLNRKHKKQIQIIDLLENLSYNYNNKASVKTHIDMINQESQTQDTILICSCDQTHRCPCFVYEDEINRRVKKEVNVLFQQLLEYNEKTFDKFMREITIEHEKRVNENKKLRYE</sequence>